<proteinExistence type="predicted"/>
<evidence type="ECO:0000313" key="1">
    <source>
        <dbReference type="Ensembl" id="ENSVURP00010007948.1"/>
    </source>
</evidence>
<protein>
    <submittedName>
        <fullName evidence="1">Uncharacterized protein</fullName>
    </submittedName>
</protein>
<reference evidence="1" key="3">
    <citation type="submission" date="2025-09" db="UniProtKB">
        <authorList>
            <consortium name="Ensembl"/>
        </authorList>
    </citation>
    <scope>IDENTIFICATION</scope>
</reference>
<dbReference type="Ensembl" id="ENSVURT00010009013.1">
    <property type="protein sequence ID" value="ENSVURP00010007948.1"/>
    <property type="gene ID" value="ENSVURG00010006149.1"/>
</dbReference>
<name>A0A4X2K7R4_VOMUR</name>
<keyword evidence="2" id="KW-1185">Reference proteome</keyword>
<dbReference type="GeneTree" id="ENSGT00950000183254"/>
<organism evidence="1 2">
    <name type="scientific">Vombatus ursinus</name>
    <name type="common">Common wombat</name>
    <dbReference type="NCBI Taxonomy" id="29139"/>
    <lineage>
        <taxon>Eukaryota</taxon>
        <taxon>Metazoa</taxon>
        <taxon>Chordata</taxon>
        <taxon>Craniata</taxon>
        <taxon>Vertebrata</taxon>
        <taxon>Euteleostomi</taxon>
        <taxon>Mammalia</taxon>
        <taxon>Metatheria</taxon>
        <taxon>Diprotodontia</taxon>
        <taxon>Vombatidae</taxon>
        <taxon>Vombatus</taxon>
    </lineage>
</organism>
<sequence length="172" mass="18768">MHRAGLGELLDDQHPVVQLLRSFSSDCPGGWPISLDATLAHHLHQCSYHLRLFRNWLRSGQDDPECLYGTLSTQLAALLVAILAEEPAYLPIPFLRLRDGALTSLDGAGARLSGNCSVGCSFFSPPPNPAASYCLLFCLLLTVVAPRTDLQTIVPQAPKSIQHREISFPLLP</sequence>
<reference evidence="1" key="2">
    <citation type="submission" date="2025-08" db="UniProtKB">
        <authorList>
            <consortium name="Ensembl"/>
        </authorList>
    </citation>
    <scope>IDENTIFICATION</scope>
</reference>
<evidence type="ECO:0000313" key="2">
    <source>
        <dbReference type="Proteomes" id="UP000314987"/>
    </source>
</evidence>
<reference evidence="2" key="1">
    <citation type="submission" date="2018-12" db="EMBL/GenBank/DDBJ databases">
        <authorList>
            <person name="Yazar S."/>
        </authorList>
    </citation>
    <scope>NUCLEOTIDE SEQUENCE [LARGE SCALE GENOMIC DNA]</scope>
</reference>
<dbReference type="Proteomes" id="UP000314987">
    <property type="component" value="Unassembled WGS sequence"/>
</dbReference>
<dbReference type="STRING" id="29139.ENSVURP00010007948"/>
<dbReference type="AlphaFoldDB" id="A0A4X2K7R4"/>
<accession>A0A4X2K7R4</accession>